<dbReference type="AlphaFoldDB" id="D0NS32"/>
<gene>
    <name evidence="1" type="ORF">PITG_15941</name>
</gene>
<keyword evidence="2" id="KW-1185">Reference proteome</keyword>
<reference evidence="2" key="1">
    <citation type="journal article" date="2009" name="Nature">
        <title>Genome sequence and analysis of the Irish potato famine pathogen Phytophthora infestans.</title>
        <authorList>
            <consortium name="The Broad Institute Genome Sequencing Platform"/>
            <person name="Haas B.J."/>
            <person name="Kamoun S."/>
            <person name="Zody M.C."/>
            <person name="Jiang R.H."/>
            <person name="Handsaker R.E."/>
            <person name="Cano L.M."/>
            <person name="Grabherr M."/>
            <person name="Kodira C.D."/>
            <person name="Raffaele S."/>
            <person name="Torto-Alalibo T."/>
            <person name="Bozkurt T.O."/>
            <person name="Ah-Fong A.M."/>
            <person name="Alvarado L."/>
            <person name="Anderson V.L."/>
            <person name="Armstrong M.R."/>
            <person name="Avrova A."/>
            <person name="Baxter L."/>
            <person name="Beynon J."/>
            <person name="Boevink P.C."/>
            <person name="Bollmann S.R."/>
            <person name="Bos J.I."/>
            <person name="Bulone V."/>
            <person name="Cai G."/>
            <person name="Cakir C."/>
            <person name="Carrington J.C."/>
            <person name="Chawner M."/>
            <person name="Conti L."/>
            <person name="Costanzo S."/>
            <person name="Ewan R."/>
            <person name="Fahlgren N."/>
            <person name="Fischbach M.A."/>
            <person name="Fugelstad J."/>
            <person name="Gilroy E.M."/>
            <person name="Gnerre S."/>
            <person name="Green P.J."/>
            <person name="Grenville-Briggs L.J."/>
            <person name="Griffith J."/>
            <person name="Grunwald N.J."/>
            <person name="Horn K."/>
            <person name="Horner N.R."/>
            <person name="Hu C.H."/>
            <person name="Huitema E."/>
            <person name="Jeong D.H."/>
            <person name="Jones A.M."/>
            <person name="Jones J.D."/>
            <person name="Jones R.W."/>
            <person name="Karlsson E.K."/>
            <person name="Kunjeti S.G."/>
            <person name="Lamour K."/>
            <person name="Liu Z."/>
            <person name="Ma L."/>
            <person name="Maclean D."/>
            <person name="Chibucos M.C."/>
            <person name="McDonald H."/>
            <person name="McWalters J."/>
            <person name="Meijer H.J."/>
            <person name="Morgan W."/>
            <person name="Morris P.F."/>
            <person name="Munro C.A."/>
            <person name="O'Neill K."/>
            <person name="Ospina-Giraldo M."/>
            <person name="Pinzon A."/>
            <person name="Pritchard L."/>
            <person name="Ramsahoye B."/>
            <person name="Ren Q."/>
            <person name="Restrepo S."/>
            <person name="Roy S."/>
            <person name="Sadanandom A."/>
            <person name="Savidor A."/>
            <person name="Schornack S."/>
            <person name="Schwartz D.C."/>
            <person name="Schumann U.D."/>
            <person name="Schwessinger B."/>
            <person name="Seyer L."/>
            <person name="Sharpe T."/>
            <person name="Silvar C."/>
            <person name="Song J."/>
            <person name="Studholme D.J."/>
            <person name="Sykes S."/>
            <person name="Thines M."/>
            <person name="van de Vondervoort P.J."/>
            <person name="Phuntumart V."/>
            <person name="Wawra S."/>
            <person name="Weide R."/>
            <person name="Win J."/>
            <person name="Young C."/>
            <person name="Zhou S."/>
            <person name="Fry W."/>
            <person name="Meyers B.C."/>
            <person name="van West P."/>
            <person name="Ristaino J."/>
            <person name="Govers F."/>
            <person name="Birch P.R."/>
            <person name="Whisson S.C."/>
            <person name="Judelson H.S."/>
            <person name="Nusbaum C."/>
        </authorList>
    </citation>
    <scope>NUCLEOTIDE SEQUENCE [LARGE SCALE GENOMIC DNA]</scope>
    <source>
        <strain evidence="2">T30-4</strain>
    </source>
</reference>
<dbReference type="HOGENOM" id="CLU_2150784_0_0_1"/>
<dbReference type="VEuPathDB" id="FungiDB:PITG_15941"/>
<dbReference type="InParanoid" id="D0NS32"/>
<protein>
    <submittedName>
        <fullName evidence="1">Uncharacterized protein</fullName>
    </submittedName>
</protein>
<organism evidence="1 2">
    <name type="scientific">Phytophthora infestans (strain T30-4)</name>
    <name type="common">Potato late blight agent</name>
    <dbReference type="NCBI Taxonomy" id="403677"/>
    <lineage>
        <taxon>Eukaryota</taxon>
        <taxon>Sar</taxon>
        <taxon>Stramenopiles</taxon>
        <taxon>Oomycota</taxon>
        <taxon>Peronosporomycetes</taxon>
        <taxon>Peronosporales</taxon>
        <taxon>Peronosporaceae</taxon>
        <taxon>Phytophthora</taxon>
    </lineage>
</organism>
<name>D0NS32_PHYIT</name>
<evidence type="ECO:0000313" key="1">
    <source>
        <dbReference type="EMBL" id="EEY63573.1"/>
    </source>
</evidence>
<dbReference type="RefSeq" id="XP_002898160.1">
    <property type="nucleotide sequence ID" value="XM_002898114.1"/>
</dbReference>
<dbReference type="GeneID" id="9475716"/>
<dbReference type="Proteomes" id="UP000006643">
    <property type="component" value="Unassembled WGS sequence"/>
</dbReference>
<sequence>MVLQGEAVQALIKEANRQGRSRSSASDPLSKLRVDCANRPFRDCASHLVPEPQWLGSPFLIKTPRHLGLLNKRLWRLLWWYPVPKKPELQLQQPLSKLQLEEDLSVALALTL</sequence>
<evidence type="ECO:0000313" key="2">
    <source>
        <dbReference type="Proteomes" id="UP000006643"/>
    </source>
</evidence>
<proteinExistence type="predicted"/>
<dbReference type="KEGG" id="pif:PITG_15941"/>
<accession>D0NS32</accession>
<dbReference type="EMBL" id="DS028156">
    <property type="protein sequence ID" value="EEY63573.1"/>
    <property type="molecule type" value="Genomic_DNA"/>
</dbReference>